<sequence>MERQRFEYDSNQRTNYSALTQITLTDTDIHWVVNAKQYSLSLNHIIGVAHTKDRYFTSCCGSNPLELAAMRIKQIPTGRWSIFAFNINLDENGNVSKPTLREIVFSSASVDAENCVQTIREALGPSDKKYLFVLNPFGGQKKALKIYHKIVLPIIKIAGLEHLHELRETRYVNHASEIARDLDYTKYKVIASISGDGVFHEIVHGLLSRPDWELAKDLPIATIGGGTANGIGKNLDLEYQELATLAILKGKTCKFDVMAVIQNSKITYSHLSLTWGFVADVDIESEKWRAIGQIIDFRHYKGKLYMLPKENASDYVNVDANVTQMFHGPSCKYISINNDSYTTWPIQIETLNVPWIATDFIACPSTRIDNGFMDVVYTTEMNRSGALSCVIDTERGMHMTVDKVKHEKVVAFVLDPHGHQDSDSANLIEKDNILDLSGERIPYELVQVECLPQILNIIVPDWNDRERWEKKFYKDFPKANKLS</sequence>
<proteinExistence type="predicted"/>
<dbReference type="SUPFAM" id="SSF111331">
    <property type="entry name" value="NAD kinase/diacylglycerol kinase-like"/>
    <property type="match status" value="1"/>
</dbReference>
<evidence type="ECO:0000259" key="1">
    <source>
        <dbReference type="PROSITE" id="PS50146"/>
    </source>
</evidence>
<dbReference type="AlphaFoldDB" id="A0AAD5UAK5"/>
<dbReference type="Gene3D" id="3.40.50.10330">
    <property type="entry name" value="Probable inorganic polyphosphate/atp-NAD kinase, domain 1"/>
    <property type="match status" value="1"/>
</dbReference>
<reference evidence="2" key="1">
    <citation type="submission" date="2020-05" db="EMBL/GenBank/DDBJ databases">
        <title>Phylogenomic resolution of chytrid fungi.</title>
        <authorList>
            <person name="Stajich J.E."/>
            <person name="Amses K."/>
            <person name="Simmons R."/>
            <person name="Seto K."/>
            <person name="Myers J."/>
            <person name="Bonds A."/>
            <person name="Quandt C.A."/>
            <person name="Barry K."/>
            <person name="Liu P."/>
            <person name="Grigoriev I."/>
            <person name="Longcore J.E."/>
            <person name="James T.Y."/>
        </authorList>
    </citation>
    <scope>NUCLEOTIDE SEQUENCE</scope>
    <source>
        <strain evidence="2">PLAUS21</strain>
    </source>
</reference>
<organism evidence="2 3">
    <name type="scientific">Boothiomyces macroporosus</name>
    <dbReference type="NCBI Taxonomy" id="261099"/>
    <lineage>
        <taxon>Eukaryota</taxon>
        <taxon>Fungi</taxon>
        <taxon>Fungi incertae sedis</taxon>
        <taxon>Chytridiomycota</taxon>
        <taxon>Chytridiomycota incertae sedis</taxon>
        <taxon>Chytridiomycetes</taxon>
        <taxon>Rhizophydiales</taxon>
        <taxon>Terramycetaceae</taxon>
        <taxon>Boothiomyces</taxon>
    </lineage>
</organism>
<dbReference type="InterPro" id="IPR016064">
    <property type="entry name" value="NAD/diacylglycerol_kinase_sf"/>
</dbReference>
<evidence type="ECO:0000313" key="3">
    <source>
        <dbReference type="Proteomes" id="UP001210925"/>
    </source>
</evidence>
<accession>A0AAD5UAK5</accession>
<dbReference type="InterPro" id="IPR017438">
    <property type="entry name" value="ATP-NAD_kinase_N"/>
</dbReference>
<dbReference type="GO" id="GO:0016020">
    <property type="term" value="C:membrane"/>
    <property type="evidence" value="ECO:0007669"/>
    <property type="project" value="TreeGrafter"/>
</dbReference>
<dbReference type="Pfam" id="PF00781">
    <property type="entry name" value="DAGK_cat"/>
    <property type="match status" value="1"/>
</dbReference>
<dbReference type="PANTHER" id="PTHR12358">
    <property type="entry name" value="SPHINGOSINE KINASE"/>
    <property type="match status" value="1"/>
</dbReference>
<dbReference type="InterPro" id="IPR050187">
    <property type="entry name" value="Lipid_Phosphate_FormReg"/>
</dbReference>
<dbReference type="PROSITE" id="PS50146">
    <property type="entry name" value="DAGK"/>
    <property type="match status" value="1"/>
</dbReference>
<dbReference type="EMBL" id="JADGKB010000146">
    <property type="protein sequence ID" value="KAJ3252299.1"/>
    <property type="molecule type" value="Genomic_DNA"/>
</dbReference>
<feature type="domain" description="DAGKc" evidence="1">
    <location>
        <begin position="125"/>
        <end position="264"/>
    </location>
</feature>
<dbReference type="InterPro" id="IPR001206">
    <property type="entry name" value="Diacylglycerol_kinase_cat_dom"/>
</dbReference>
<dbReference type="Proteomes" id="UP001210925">
    <property type="component" value="Unassembled WGS sequence"/>
</dbReference>
<dbReference type="PANTHER" id="PTHR12358:SF31">
    <property type="entry name" value="ACYLGLYCEROL KINASE, MITOCHONDRIAL"/>
    <property type="match status" value="1"/>
</dbReference>
<protein>
    <recommendedName>
        <fullName evidence="1">DAGKc domain-containing protein</fullName>
    </recommendedName>
</protein>
<dbReference type="GO" id="GO:0005737">
    <property type="term" value="C:cytoplasm"/>
    <property type="evidence" value="ECO:0007669"/>
    <property type="project" value="TreeGrafter"/>
</dbReference>
<name>A0AAD5UAK5_9FUNG</name>
<dbReference type="Gene3D" id="2.60.200.40">
    <property type="match status" value="1"/>
</dbReference>
<dbReference type="GO" id="GO:0001727">
    <property type="term" value="F:lipid kinase activity"/>
    <property type="evidence" value="ECO:0007669"/>
    <property type="project" value="TreeGrafter"/>
</dbReference>
<evidence type="ECO:0000313" key="2">
    <source>
        <dbReference type="EMBL" id="KAJ3252299.1"/>
    </source>
</evidence>
<dbReference type="SMART" id="SM00046">
    <property type="entry name" value="DAGKc"/>
    <property type="match status" value="1"/>
</dbReference>
<comment type="caution">
    <text evidence="2">The sequence shown here is derived from an EMBL/GenBank/DDBJ whole genome shotgun (WGS) entry which is preliminary data.</text>
</comment>
<dbReference type="GO" id="GO:0046512">
    <property type="term" value="P:sphingosine biosynthetic process"/>
    <property type="evidence" value="ECO:0007669"/>
    <property type="project" value="TreeGrafter"/>
</dbReference>
<dbReference type="GO" id="GO:0016773">
    <property type="term" value="F:phosphotransferase activity, alcohol group as acceptor"/>
    <property type="evidence" value="ECO:0007669"/>
    <property type="project" value="UniProtKB-ARBA"/>
</dbReference>
<keyword evidence="3" id="KW-1185">Reference proteome</keyword>
<gene>
    <name evidence="2" type="ORF">HK103_001644</name>
</gene>